<dbReference type="InterPro" id="IPR011055">
    <property type="entry name" value="Dup_hybrid_motif"/>
</dbReference>
<dbReference type="PANTHER" id="PTHR21666">
    <property type="entry name" value="PEPTIDASE-RELATED"/>
    <property type="match status" value="1"/>
</dbReference>
<dbReference type="InterPro" id="IPR016047">
    <property type="entry name" value="M23ase_b-sheet_dom"/>
</dbReference>
<dbReference type="CDD" id="cd12797">
    <property type="entry name" value="M23_peptidase"/>
    <property type="match status" value="1"/>
</dbReference>
<proteinExistence type="predicted"/>
<reference evidence="3 4" key="1">
    <citation type="submission" date="2017-02" db="EMBL/GenBank/DDBJ databases">
        <authorList>
            <person name="Peterson S.W."/>
        </authorList>
    </citation>
    <scope>NUCLEOTIDE SEQUENCE [LARGE SCALE GENOMIC DNA]</scope>
    <source>
        <strain evidence="3 4">DSM 25262</strain>
    </source>
</reference>
<dbReference type="PANTHER" id="PTHR21666:SF270">
    <property type="entry name" value="MUREIN HYDROLASE ACTIVATOR ENVC"/>
    <property type="match status" value="1"/>
</dbReference>
<dbReference type="AlphaFoldDB" id="A0A1T5K8D5"/>
<feature type="transmembrane region" description="Helical" evidence="1">
    <location>
        <begin position="29"/>
        <end position="47"/>
    </location>
</feature>
<dbReference type="FunFam" id="2.70.70.10:FF:000006">
    <property type="entry name" value="M23 family peptidase"/>
    <property type="match status" value="1"/>
</dbReference>
<keyword evidence="1" id="KW-1133">Transmembrane helix</keyword>
<dbReference type="SUPFAM" id="SSF51261">
    <property type="entry name" value="Duplicated hybrid motif"/>
    <property type="match status" value="1"/>
</dbReference>
<organism evidence="3 4">
    <name type="scientific">Ohtaekwangia koreensis</name>
    <dbReference type="NCBI Taxonomy" id="688867"/>
    <lineage>
        <taxon>Bacteria</taxon>
        <taxon>Pseudomonadati</taxon>
        <taxon>Bacteroidota</taxon>
        <taxon>Cytophagia</taxon>
        <taxon>Cytophagales</taxon>
        <taxon>Fulvivirgaceae</taxon>
        <taxon>Ohtaekwangia</taxon>
    </lineage>
</organism>
<dbReference type="Gene3D" id="2.70.70.10">
    <property type="entry name" value="Glucose Permease (Domain IIA)"/>
    <property type="match status" value="1"/>
</dbReference>
<dbReference type="OrthoDB" id="9810477at2"/>
<keyword evidence="1" id="KW-0472">Membrane</keyword>
<dbReference type="Proteomes" id="UP000190961">
    <property type="component" value="Unassembled WGS sequence"/>
</dbReference>
<evidence type="ECO:0000256" key="1">
    <source>
        <dbReference type="SAM" id="Phobius"/>
    </source>
</evidence>
<evidence type="ECO:0000313" key="4">
    <source>
        <dbReference type="Proteomes" id="UP000190961"/>
    </source>
</evidence>
<dbReference type="GO" id="GO:0004222">
    <property type="term" value="F:metalloendopeptidase activity"/>
    <property type="evidence" value="ECO:0007669"/>
    <property type="project" value="TreeGrafter"/>
</dbReference>
<evidence type="ECO:0000313" key="3">
    <source>
        <dbReference type="EMBL" id="SKC59977.1"/>
    </source>
</evidence>
<dbReference type="RefSeq" id="WP_079686428.1">
    <property type="nucleotide sequence ID" value="NZ_FUZU01000001.1"/>
</dbReference>
<protein>
    <submittedName>
        <fullName evidence="3">Peptidase family M23</fullName>
    </submittedName>
</protein>
<dbReference type="STRING" id="688867.SAMN05660236_1921"/>
<dbReference type="InterPro" id="IPR050570">
    <property type="entry name" value="Cell_wall_metabolism_enzyme"/>
</dbReference>
<name>A0A1T5K8D5_9BACT</name>
<dbReference type="EMBL" id="FUZU01000001">
    <property type="protein sequence ID" value="SKC59977.1"/>
    <property type="molecule type" value="Genomic_DNA"/>
</dbReference>
<keyword evidence="4" id="KW-1185">Reference proteome</keyword>
<keyword evidence="1" id="KW-0812">Transmembrane</keyword>
<sequence>MARIKYQYNPDTLRYEPWRLKGKSLRIRTLVLFSVSLSLALVAYSFYTQYVGSIDEIILKQKNHTLKVEWQFLQDRTEKAYAELHQLIEKDDNNYRVILDAEPLQPSERQAGVGGSIKLDTEAFQNFPMVLQNYTSVEKLKHQVDIEVQSYDKLKDMIEDKLEAWASRPAIQPISNKELSKLHMTYGTRFHPIFHKYMAHNGLDFAAPKGTPVYATGDGKVAMAYFSGSYGNVVYINHHYNFETRYAHLSAFAVKEGDQVKRGQVIGYVGNTGNSVASHLHYEVLFKGQHVHPINFFQRDLSNKEYQKLIEVGSQQEHPLD</sequence>
<accession>A0A1T5K8D5</accession>
<gene>
    <name evidence="3" type="ORF">SAMN05660236_1921</name>
</gene>
<feature type="domain" description="M23ase beta-sheet core" evidence="2">
    <location>
        <begin position="200"/>
        <end position="293"/>
    </location>
</feature>
<evidence type="ECO:0000259" key="2">
    <source>
        <dbReference type="Pfam" id="PF01551"/>
    </source>
</evidence>
<dbReference type="Pfam" id="PF01551">
    <property type="entry name" value="Peptidase_M23"/>
    <property type="match status" value="1"/>
</dbReference>